<proteinExistence type="predicted"/>
<sequence length="96" mass="10534">MPAKRKMSAPDFEAVRPMLNISPARIDAARAVLVDGKTLQAVATANGWKARQTVSDCVDVVFDAYEKWKQGQEAAEQYRAQVAQEHAPAAAETPRH</sequence>
<dbReference type="Pfam" id="PF16509">
    <property type="entry name" value="KORA"/>
    <property type="match status" value="1"/>
</dbReference>
<dbReference type="InterPro" id="IPR032428">
    <property type="entry name" value="TrfB"/>
</dbReference>
<dbReference type="AlphaFoldDB" id="A0A7I8C4A3"/>
<accession>A0A7I8C4A3</accession>
<dbReference type="EMBL" id="AP023178">
    <property type="protein sequence ID" value="BCF95405.1"/>
    <property type="molecule type" value="Genomic_DNA"/>
</dbReference>
<protein>
    <recommendedName>
        <fullName evidence="3">TrfB transcriptional repressor protein domain-containing protein</fullName>
    </recommendedName>
</protein>
<keyword evidence="1" id="KW-0805">Transcription regulation</keyword>
<organism evidence="4 5">
    <name type="scientific">Paraburkholderia largidicola</name>
    <dbReference type="NCBI Taxonomy" id="3014751"/>
    <lineage>
        <taxon>Bacteria</taxon>
        <taxon>Pseudomonadati</taxon>
        <taxon>Pseudomonadota</taxon>
        <taxon>Betaproteobacteria</taxon>
        <taxon>Burkholderiales</taxon>
        <taxon>Burkholderiaceae</taxon>
        <taxon>Paraburkholderia</taxon>
    </lineage>
</organism>
<name>A0A7I8C4A3_9BURK</name>
<dbReference type="RefSeq" id="WP_180727824.1">
    <property type="nucleotide sequence ID" value="NZ_AP023178.1"/>
</dbReference>
<evidence type="ECO:0000256" key="2">
    <source>
        <dbReference type="ARBA" id="ARBA00023163"/>
    </source>
</evidence>
<geneLocation type="plasmid" evidence="4 5">
    <name>PPGU16_p3</name>
</geneLocation>
<keyword evidence="2" id="KW-0804">Transcription</keyword>
<dbReference type="Gene3D" id="1.10.10.2690">
    <property type="match status" value="1"/>
</dbReference>
<keyword evidence="5" id="KW-1185">Reference proteome</keyword>
<evidence type="ECO:0000256" key="1">
    <source>
        <dbReference type="ARBA" id="ARBA00023015"/>
    </source>
</evidence>
<keyword evidence="4" id="KW-0614">Plasmid</keyword>
<evidence type="ECO:0000313" key="5">
    <source>
        <dbReference type="Proteomes" id="UP000510888"/>
    </source>
</evidence>
<evidence type="ECO:0000313" key="4">
    <source>
        <dbReference type="EMBL" id="BCF95405.1"/>
    </source>
</evidence>
<dbReference type="Proteomes" id="UP000510888">
    <property type="component" value="Plasmid PPGU16_p3"/>
</dbReference>
<feature type="domain" description="TrfB transcriptional repressor protein" evidence="3">
    <location>
        <begin position="7"/>
        <end position="67"/>
    </location>
</feature>
<evidence type="ECO:0000259" key="3">
    <source>
        <dbReference type="Pfam" id="PF16509"/>
    </source>
</evidence>
<reference evidence="4 5" key="1">
    <citation type="journal article" date="2020" name="Genes (Basel)">
        <title>Genomic Comparison of Insect Gut Symbionts from Divergent Burkholderia Subclades.</title>
        <authorList>
            <person name="Takeshita K."/>
            <person name="Kikuchi Y."/>
        </authorList>
    </citation>
    <scope>NUCLEOTIDE SEQUENCE [LARGE SCALE GENOMIC DNA]</scope>
    <source>
        <strain evidence="4 5">PGU16</strain>
        <plasmid evidence="4 5">PPGU16_p3</plasmid>
    </source>
</reference>
<dbReference type="InterPro" id="IPR053721">
    <property type="entry name" value="Fimbrial_Adhesin_Reg"/>
</dbReference>
<dbReference type="KEGG" id="plad:PPGU16_84720"/>
<gene>
    <name evidence="4" type="ORF">PPGU16_84720</name>
</gene>